<feature type="domain" description="Knr4/Smi1-like" evidence="1">
    <location>
        <begin position="248"/>
        <end position="311"/>
    </location>
</feature>
<accession>A0ABS9UVB8</accession>
<protein>
    <submittedName>
        <fullName evidence="2">SMI1/KNR4 family protein</fullName>
    </submittedName>
</protein>
<dbReference type="RefSeq" id="WP_241345835.1">
    <property type="nucleotide sequence ID" value="NZ_JAKZGP010000001.1"/>
</dbReference>
<keyword evidence="3" id="KW-1185">Reference proteome</keyword>
<evidence type="ECO:0000259" key="1">
    <source>
        <dbReference type="Pfam" id="PF09346"/>
    </source>
</evidence>
<sequence>MSIFSIKYTSQIKLLQLADITFNSMTIADIPEHFYSNEGCDRFDKSAFRNILLEKLSLQFESNVLKLMIFTPKDQQSPSDSFAFLANQKIVAMHIPNSRNFKLWMDDIFKRSYKELEEDRADGIFERQPELNPNPQFLLELGRGNFSIKRANSGMLFDEKPYENTGAYLHKKAPAKYNQAALRNQKDQFIKPYTKPNREVVNAETLSLLFHQLVQAKNLLPNAPEGNQKLYDDPNWKLEDLTGNNQANGYKSVGVYTNPSWVPFYSTGGGNFYAIDYAPGVQGKSGQIIAFGSDEVRIRFIADSMEVFLQQLTL</sequence>
<evidence type="ECO:0000313" key="2">
    <source>
        <dbReference type="EMBL" id="MCH7407895.1"/>
    </source>
</evidence>
<name>A0ABS9UVB8_9BACT</name>
<dbReference type="Pfam" id="PF09346">
    <property type="entry name" value="SMI1_KNR4"/>
    <property type="match status" value="1"/>
</dbReference>
<organism evidence="2 3">
    <name type="scientific">Belliella filtrata</name>
    <dbReference type="NCBI Taxonomy" id="2923435"/>
    <lineage>
        <taxon>Bacteria</taxon>
        <taxon>Pseudomonadati</taxon>
        <taxon>Bacteroidota</taxon>
        <taxon>Cytophagia</taxon>
        <taxon>Cytophagales</taxon>
        <taxon>Cyclobacteriaceae</taxon>
        <taxon>Belliella</taxon>
    </lineage>
</organism>
<dbReference type="SUPFAM" id="SSF160631">
    <property type="entry name" value="SMI1/KNR4-like"/>
    <property type="match status" value="1"/>
</dbReference>
<dbReference type="InterPro" id="IPR018958">
    <property type="entry name" value="Knr4/Smi1-like_dom"/>
</dbReference>
<dbReference type="EMBL" id="JAKZGP010000001">
    <property type="protein sequence ID" value="MCH7407895.1"/>
    <property type="molecule type" value="Genomic_DNA"/>
</dbReference>
<dbReference type="Proteomes" id="UP001165489">
    <property type="component" value="Unassembled WGS sequence"/>
</dbReference>
<gene>
    <name evidence="2" type="ORF">MM239_00680</name>
</gene>
<evidence type="ECO:0000313" key="3">
    <source>
        <dbReference type="Proteomes" id="UP001165489"/>
    </source>
</evidence>
<reference evidence="2" key="1">
    <citation type="submission" date="2022-03" db="EMBL/GenBank/DDBJ databases">
        <title>De novo assembled genomes of Belliella spp. (Cyclobacteriaceae) strains.</title>
        <authorList>
            <person name="Szabo A."/>
            <person name="Korponai K."/>
            <person name="Felfoldi T."/>
        </authorList>
    </citation>
    <scope>NUCLEOTIDE SEQUENCE</scope>
    <source>
        <strain evidence="2">DSM 111904</strain>
    </source>
</reference>
<dbReference type="InterPro" id="IPR037883">
    <property type="entry name" value="Knr4/Smi1-like_sf"/>
</dbReference>
<comment type="caution">
    <text evidence="2">The sequence shown here is derived from an EMBL/GenBank/DDBJ whole genome shotgun (WGS) entry which is preliminary data.</text>
</comment>
<proteinExistence type="predicted"/>